<gene>
    <name evidence="1" type="ORF">SAMN05216382_1859</name>
</gene>
<evidence type="ECO:0008006" key="3">
    <source>
        <dbReference type="Google" id="ProtNLM"/>
    </source>
</evidence>
<organism evidence="1 2">
    <name type="scientific">Sphingomonas palmae</name>
    <dbReference type="NCBI Taxonomy" id="1855283"/>
    <lineage>
        <taxon>Bacteria</taxon>
        <taxon>Pseudomonadati</taxon>
        <taxon>Pseudomonadota</taxon>
        <taxon>Alphaproteobacteria</taxon>
        <taxon>Sphingomonadales</taxon>
        <taxon>Sphingomonadaceae</taxon>
        <taxon>Sphingomonas</taxon>
    </lineage>
</organism>
<dbReference type="STRING" id="1855283.SAMN05216382_1859"/>
<evidence type="ECO:0000313" key="2">
    <source>
        <dbReference type="Proteomes" id="UP000199214"/>
    </source>
</evidence>
<sequence length="272" mass="29178">MPAGWAAIAQRAPRYVIFGESHGTEEAPTFFGNVACALAARGKRILVAVEYDSSDDPAFQAAWLLPPQQFGPALLAAGWKGRDDGVASEAMFRLLTRLHALKSHGKKISIVAFNGAKDAAQRERFKSLPGQGGHEAAQAENIRNAAAASRYDYVLVLTGNLHARKNEFGNGARAFKPMALALAPADQIVSLDMKSASGTAWNCQLKAGVKFDDGKPLPSDATECGIHPYTSKVDLRRPPFMSLYPVEGIDRDDAYDGIYWIGAGHGSKPALP</sequence>
<protein>
    <recommendedName>
        <fullName evidence="3">Haem-binding uptake, Tiki superfamily, ChaN</fullName>
    </recommendedName>
</protein>
<dbReference type="EMBL" id="FNZZ01000003">
    <property type="protein sequence ID" value="SEL35388.1"/>
    <property type="molecule type" value="Genomic_DNA"/>
</dbReference>
<evidence type="ECO:0000313" key="1">
    <source>
        <dbReference type="EMBL" id="SEL35388.1"/>
    </source>
</evidence>
<reference evidence="2" key="1">
    <citation type="submission" date="2016-10" db="EMBL/GenBank/DDBJ databases">
        <authorList>
            <person name="Varghese N."/>
            <person name="Submissions S."/>
        </authorList>
    </citation>
    <scope>NUCLEOTIDE SEQUENCE [LARGE SCALE GENOMIC DNA]</scope>
    <source>
        <strain evidence="2">JS21-1</strain>
    </source>
</reference>
<dbReference type="Proteomes" id="UP000199214">
    <property type="component" value="Unassembled WGS sequence"/>
</dbReference>
<keyword evidence="2" id="KW-1185">Reference proteome</keyword>
<proteinExistence type="predicted"/>
<dbReference type="AlphaFoldDB" id="A0A1H7PIT2"/>
<accession>A0A1H7PIT2</accession>
<name>A0A1H7PIT2_9SPHN</name>